<protein>
    <submittedName>
        <fullName evidence="5">Protein AATF-like</fullName>
    </submittedName>
</protein>
<dbReference type="EMBL" id="JAHFZB010000027">
    <property type="protein sequence ID" value="KAK6473238.1"/>
    <property type="molecule type" value="Genomic_DNA"/>
</dbReference>
<dbReference type="PANTHER" id="PTHR15565:SF0">
    <property type="entry name" value="PROTEIN AATF"/>
    <property type="match status" value="1"/>
</dbReference>
<feature type="compositionally biased region" description="Acidic residues" evidence="2">
    <location>
        <begin position="80"/>
        <end position="129"/>
    </location>
</feature>
<dbReference type="InterPro" id="IPR012617">
    <property type="entry name" value="AATF_C"/>
</dbReference>
<keyword evidence="6" id="KW-1185">Reference proteome</keyword>
<evidence type="ECO:0000259" key="4">
    <source>
        <dbReference type="Pfam" id="PF13339"/>
    </source>
</evidence>
<evidence type="ECO:0000313" key="6">
    <source>
        <dbReference type="Proteomes" id="UP001369086"/>
    </source>
</evidence>
<reference evidence="5 6" key="1">
    <citation type="submission" date="2021-05" db="EMBL/GenBank/DDBJ databases">
        <authorList>
            <person name="Zahm M."/>
            <person name="Klopp C."/>
            <person name="Cabau C."/>
            <person name="Kuhl H."/>
            <person name="Suciu R."/>
            <person name="Ciorpac M."/>
            <person name="Holostenco D."/>
            <person name="Gessner J."/>
            <person name="Wuertz S."/>
            <person name="Hohne C."/>
            <person name="Stock M."/>
            <person name="Gislard M."/>
            <person name="Lluch J."/>
            <person name="Milhes M."/>
            <person name="Lampietro C."/>
            <person name="Lopez Roques C."/>
            <person name="Donnadieu C."/>
            <person name="Du K."/>
            <person name="Schartl M."/>
            <person name="Guiguen Y."/>
        </authorList>
    </citation>
    <scope>NUCLEOTIDE SEQUENCE [LARGE SCALE GENOMIC DNA]</scope>
    <source>
        <strain evidence="5">Hh-F2</strain>
        <tissue evidence="5">Blood</tissue>
    </source>
</reference>
<feature type="region of interest" description="Disordered" evidence="2">
    <location>
        <begin position="287"/>
        <end position="326"/>
    </location>
</feature>
<name>A0ABR0YKY0_HUSHU</name>
<evidence type="ECO:0000259" key="3">
    <source>
        <dbReference type="Pfam" id="PF08164"/>
    </source>
</evidence>
<feature type="domain" description="Apoptosis-antagonizing transcription factor C-terminal" evidence="3">
    <location>
        <begin position="449"/>
        <end position="533"/>
    </location>
</feature>
<sequence length="545" mass="62013">MAASISQQLEELLNPLPKFEDPEDDQEEATRARVIETFDEGEHEEEPLAVSRLRKHASTFLSDTDKRYMGRATSRKALQEESEESVSAGEEGDSGEEEEEEEDSGADEDPEEELEESSEEGQQDSDSGEQELKALVRKMKSNDLDLPKVTDFKKFTEGMDDIGDSDDDDEEEESEEESEEEGMEEDGAVMTFSKEKVGEEVKKGKAVKKQIALWDQLLEGRIKLQKALLTANQLPQPETFPAFKMMGGAEMAGALKNSYKALKALQRSLAELQDELLYQHPDTKHLIDGKKAKADSEDDEEIPSEEEEEEEEEAGGGETWKGPPKRKLDMEEYPEFMAKRFADFRTYRNSTLQKWHDKTKLSSGKMGKGFAAFERNILTQVEQIMLSKERLLKRTQTKRSEYRVLGQPEQEVTAAMVLDPKAPEAESTARANAHLKDLDEEIFDDDDFYHQLLRELIEKKTSALDANDQVAMGRQWLAIQKLRSKIKKKMDTKASKGRKVRFHAHSKLVNFMAPIDHSTMNDDARTELYRSLFGKIAPPEVRLLQ</sequence>
<evidence type="ECO:0000256" key="1">
    <source>
        <dbReference type="ARBA" id="ARBA00008966"/>
    </source>
</evidence>
<evidence type="ECO:0000313" key="5">
    <source>
        <dbReference type="EMBL" id="KAK6473238.1"/>
    </source>
</evidence>
<proteinExistence type="inferred from homology"/>
<feature type="domain" description="AATF leucine zipper-containing" evidence="4">
    <location>
        <begin position="200"/>
        <end position="358"/>
    </location>
</feature>
<dbReference type="PANTHER" id="PTHR15565">
    <property type="entry name" value="AATF PROTEIN APOPTOSIS ANTAGONIZING TRANSCRIPTION FACTOR"/>
    <property type="match status" value="1"/>
</dbReference>
<dbReference type="Proteomes" id="UP001369086">
    <property type="component" value="Unassembled WGS sequence"/>
</dbReference>
<feature type="compositionally biased region" description="Acidic residues" evidence="2">
    <location>
        <begin position="296"/>
        <end position="315"/>
    </location>
</feature>
<dbReference type="InterPro" id="IPR039223">
    <property type="entry name" value="AATF/Bfr2"/>
</dbReference>
<feature type="compositionally biased region" description="Acidic residues" evidence="2">
    <location>
        <begin position="158"/>
        <end position="187"/>
    </location>
</feature>
<dbReference type="Pfam" id="PF13339">
    <property type="entry name" value="AATF-Che1"/>
    <property type="match status" value="1"/>
</dbReference>
<evidence type="ECO:0000256" key="2">
    <source>
        <dbReference type="SAM" id="MobiDB-lite"/>
    </source>
</evidence>
<organism evidence="5 6">
    <name type="scientific">Huso huso</name>
    <name type="common">Beluga</name>
    <name type="synonym">Acipenser huso</name>
    <dbReference type="NCBI Taxonomy" id="61971"/>
    <lineage>
        <taxon>Eukaryota</taxon>
        <taxon>Metazoa</taxon>
        <taxon>Chordata</taxon>
        <taxon>Craniata</taxon>
        <taxon>Vertebrata</taxon>
        <taxon>Euteleostomi</taxon>
        <taxon>Actinopterygii</taxon>
        <taxon>Chondrostei</taxon>
        <taxon>Acipenseriformes</taxon>
        <taxon>Acipenseridae</taxon>
        <taxon>Huso</taxon>
    </lineage>
</organism>
<dbReference type="Pfam" id="PF08164">
    <property type="entry name" value="TRAUB"/>
    <property type="match status" value="1"/>
</dbReference>
<feature type="region of interest" description="Disordered" evidence="2">
    <location>
        <begin position="1"/>
        <end position="195"/>
    </location>
</feature>
<comment type="caution">
    <text evidence="5">The sequence shown here is derived from an EMBL/GenBank/DDBJ whole genome shotgun (WGS) entry which is preliminary data.</text>
</comment>
<feature type="compositionally biased region" description="Basic and acidic residues" evidence="2">
    <location>
        <begin position="130"/>
        <end position="157"/>
    </location>
</feature>
<accession>A0ABR0YKY0</accession>
<feature type="compositionally biased region" description="Acidic residues" evidence="2">
    <location>
        <begin position="37"/>
        <end position="47"/>
    </location>
</feature>
<dbReference type="InterPro" id="IPR025160">
    <property type="entry name" value="AATF"/>
</dbReference>
<gene>
    <name evidence="5" type="ORF">HHUSO_G26605</name>
</gene>
<comment type="similarity">
    <text evidence="1">Belongs to the AATF family.</text>
</comment>